<dbReference type="AlphaFoldDB" id="A0A927BQS8"/>
<keyword evidence="1" id="KW-1003">Cell membrane</keyword>
<dbReference type="InterPro" id="IPR006059">
    <property type="entry name" value="SBP"/>
</dbReference>
<dbReference type="PROSITE" id="PS51257">
    <property type="entry name" value="PROKAR_LIPOPROTEIN"/>
    <property type="match status" value="1"/>
</dbReference>
<evidence type="ECO:0000256" key="3">
    <source>
        <dbReference type="ARBA" id="ARBA00023136"/>
    </source>
</evidence>
<keyword evidence="2 8" id="KW-0732">Signal</keyword>
<sequence>MKKMKAVYQSRTLRLVGGVTMAVMLAACTQNGGGTNTTSKEAVDGGNSTPPASAIEYDPARTGGLELPLSAEPITYSFFIAERADAAVSSDWPIFRAMAERTGVDIRFEPAPGAGFEEKRMLLLATQSVTDFFGSLTGSLARQYGPDGVFLDLKPYMDEGLMPNIKAWYEKYPDATVVSTAADGGIYSVPTFSEENYISFSWMARGDVMDELGIEQPGNTDEFYDMLKQMKAAYPDAYPFLPISTAPIGRIGLYRDFAQMFTGIDGMLGYDREADEYRFAAEDARFVDMLTYLHRLYEEGLMDPEFALLQSNQFDERMLSGKSLVTHHFKGRVSQFNSKARQADASTDYRLVPMAPFAAEGVKPFQFIKPVVFDAQSIALAADVKQPEIAVQFLDYLYSDEGTDYTNYGIAGKNYEVNGGEVRYLEEEPDLLVPNLRKEGVLYDSIRMAAFDKSRQARVLSPEDAAIDELQQPYIVDSVPLMVATEEEAELEKERLANLTKHLEQKLTEFVMGKTAINDESISQFVREANQLGAAELVEMYNTQLERAGE</sequence>
<dbReference type="SUPFAM" id="SSF53850">
    <property type="entry name" value="Periplasmic binding protein-like II"/>
    <property type="match status" value="1"/>
</dbReference>
<feature type="region of interest" description="Disordered" evidence="7">
    <location>
        <begin position="33"/>
        <end position="57"/>
    </location>
</feature>
<dbReference type="Pfam" id="PF01547">
    <property type="entry name" value="SBP_bac_1"/>
    <property type="match status" value="1"/>
</dbReference>
<evidence type="ECO:0000256" key="7">
    <source>
        <dbReference type="SAM" id="MobiDB-lite"/>
    </source>
</evidence>
<evidence type="ECO:0000313" key="10">
    <source>
        <dbReference type="Proteomes" id="UP000621560"/>
    </source>
</evidence>
<evidence type="ECO:0000313" key="9">
    <source>
        <dbReference type="EMBL" id="MBD2844552.1"/>
    </source>
</evidence>
<organism evidence="9 10">
    <name type="scientific">Paenibacillus sabuli</name>
    <dbReference type="NCBI Taxonomy" id="2772509"/>
    <lineage>
        <taxon>Bacteria</taxon>
        <taxon>Bacillati</taxon>
        <taxon>Bacillota</taxon>
        <taxon>Bacilli</taxon>
        <taxon>Bacillales</taxon>
        <taxon>Paenibacillaceae</taxon>
        <taxon>Paenibacillus</taxon>
    </lineage>
</organism>
<dbReference type="RefSeq" id="WP_190915322.1">
    <property type="nucleotide sequence ID" value="NZ_JACXIZ010000011.1"/>
</dbReference>
<accession>A0A927BQS8</accession>
<dbReference type="InterPro" id="IPR050490">
    <property type="entry name" value="Bact_solute-bd_prot1"/>
</dbReference>
<name>A0A927BQS8_9BACL</name>
<keyword evidence="6" id="KW-0175">Coiled coil</keyword>
<dbReference type="EMBL" id="JACXIZ010000011">
    <property type="protein sequence ID" value="MBD2844552.1"/>
    <property type="molecule type" value="Genomic_DNA"/>
</dbReference>
<keyword evidence="10" id="KW-1185">Reference proteome</keyword>
<evidence type="ECO:0000256" key="2">
    <source>
        <dbReference type="ARBA" id="ARBA00022729"/>
    </source>
</evidence>
<gene>
    <name evidence="9" type="ORF">IDH44_05075</name>
</gene>
<evidence type="ECO:0000256" key="4">
    <source>
        <dbReference type="ARBA" id="ARBA00023139"/>
    </source>
</evidence>
<feature type="signal peptide" evidence="8">
    <location>
        <begin position="1"/>
        <end position="32"/>
    </location>
</feature>
<reference evidence="9" key="1">
    <citation type="submission" date="2020-09" db="EMBL/GenBank/DDBJ databases">
        <title>A novel bacterium of genus Paenibacillus, isolated from South China Sea.</title>
        <authorList>
            <person name="Huang H."/>
            <person name="Mo K."/>
            <person name="Hu Y."/>
        </authorList>
    </citation>
    <scope>NUCLEOTIDE SEQUENCE</scope>
    <source>
        <strain evidence="9">IB182496</strain>
    </source>
</reference>
<keyword evidence="4" id="KW-0564">Palmitate</keyword>
<dbReference type="PANTHER" id="PTHR43649">
    <property type="entry name" value="ARABINOSE-BINDING PROTEIN-RELATED"/>
    <property type="match status" value="1"/>
</dbReference>
<feature type="chain" id="PRO_5038078368" evidence="8">
    <location>
        <begin position="33"/>
        <end position="550"/>
    </location>
</feature>
<proteinExistence type="predicted"/>
<evidence type="ECO:0000256" key="5">
    <source>
        <dbReference type="ARBA" id="ARBA00023288"/>
    </source>
</evidence>
<dbReference type="PANTHER" id="PTHR43649:SF33">
    <property type="entry name" value="POLYGALACTURONAN_RHAMNOGALACTURONAN-BINDING PROTEIN YTCQ"/>
    <property type="match status" value="1"/>
</dbReference>
<feature type="coiled-coil region" evidence="6">
    <location>
        <begin position="482"/>
        <end position="509"/>
    </location>
</feature>
<evidence type="ECO:0000256" key="1">
    <source>
        <dbReference type="ARBA" id="ARBA00022475"/>
    </source>
</evidence>
<evidence type="ECO:0000256" key="8">
    <source>
        <dbReference type="SAM" id="SignalP"/>
    </source>
</evidence>
<keyword evidence="3" id="KW-0472">Membrane</keyword>
<protein>
    <submittedName>
        <fullName evidence="9">Extracellular solute-binding protein</fullName>
    </submittedName>
</protein>
<dbReference type="Gene3D" id="3.40.190.10">
    <property type="entry name" value="Periplasmic binding protein-like II"/>
    <property type="match status" value="2"/>
</dbReference>
<comment type="caution">
    <text evidence="9">The sequence shown here is derived from an EMBL/GenBank/DDBJ whole genome shotgun (WGS) entry which is preliminary data.</text>
</comment>
<evidence type="ECO:0000256" key="6">
    <source>
        <dbReference type="SAM" id="Coils"/>
    </source>
</evidence>
<feature type="compositionally biased region" description="Polar residues" evidence="7">
    <location>
        <begin position="36"/>
        <end position="51"/>
    </location>
</feature>
<keyword evidence="5" id="KW-0449">Lipoprotein</keyword>
<dbReference type="Proteomes" id="UP000621560">
    <property type="component" value="Unassembled WGS sequence"/>
</dbReference>